<dbReference type="Gene3D" id="6.10.250.730">
    <property type="match status" value="1"/>
</dbReference>
<evidence type="ECO:0000313" key="1">
    <source>
        <dbReference type="EMBL" id="NNV23440.1"/>
    </source>
</evidence>
<accession>A0A7Y3WYD6</accession>
<dbReference type="InterPro" id="IPR010385">
    <property type="entry name" value="DUF982"/>
</dbReference>
<dbReference type="OrthoDB" id="8450711at2"/>
<dbReference type="KEGG" id="ops:A8A54_22565"/>
<organism evidence="1 2">
    <name type="scientific">Brucella pseudogrignonensis</name>
    <dbReference type="NCBI Taxonomy" id="419475"/>
    <lineage>
        <taxon>Bacteria</taxon>
        <taxon>Pseudomonadati</taxon>
        <taxon>Pseudomonadota</taxon>
        <taxon>Alphaproteobacteria</taxon>
        <taxon>Hyphomicrobiales</taxon>
        <taxon>Brucellaceae</taxon>
        <taxon>Brucella/Ochrobactrum group</taxon>
        <taxon>Brucella</taxon>
    </lineage>
</organism>
<proteinExistence type="predicted"/>
<dbReference type="Proteomes" id="UP000526233">
    <property type="component" value="Unassembled WGS sequence"/>
</dbReference>
<sequence length="80" mass="8899">MQWNNAVIVKKSEGLHQAVASVAEAEAMLLDDWQIFELESLGNALKACLLCNHDENSTRRARTAFETAARCSGILMQQSY</sequence>
<reference evidence="1 2" key="1">
    <citation type="submission" date="2018-11" db="EMBL/GenBank/DDBJ databases">
        <title>Genome sequencing and analysis.</title>
        <authorList>
            <person name="Huang Y.-T."/>
        </authorList>
    </citation>
    <scope>NUCLEOTIDE SEQUENCE [LARGE SCALE GENOMIC DNA]</scope>
    <source>
        <strain evidence="1 2">SHIN</strain>
    </source>
</reference>
<dbReference type="Pfam" id="PF06169">
    <property type="entry name" value="DUF982"/>
    <property type="match status" value="1"/>
</dbReference>
<dbReference type="EMBL" id="PKQI01000004">
    <property type="protein sequence ID" value="NNV23440.1"/>
    <property type="molecule type" value="Genomic_DNA"/>
</dbReference>
<protein>
    <submittedName>
        <fullName evidence="1">DUF982 domain-containing protein</fullName>
    </submittedName>
</protein>
<name>A0A7Y3WYD6_9HYPH</name>
<dbReference type="RefSeq" id="WP_064323120.1">
    <property type="nucleotide sequence ID" value="NZ_CP015776.1"/>
</dbReference>
<evidence type="ECO:0000313" key="2">
    <source>
        <dbReference type="Proteomes" id="UP000526233"/>
    </source>
</evidence>
<gene>
    <name evidence="1" type="ORF">EHE22_23935</name>
</gene>
<dbReference type="AlphaFoldDB" id="A0A7Y3WYD6"/>
<comment type="caution">
    <text evidence="1">The sequence shown here is derived from an EMBL/GenBank/DDBJ whole genome shotgun (WGS) entry which is preliminary data.</text>
</comment>